<keyword evidence="9" id="KW-1185">Reference proteome</keyword>
<reference evidence="8 9" key="1">
    <citation type="journal article" date="2011" name="Science">
        <title>The ecoresponsive genome of Daphnia pulex.</title>
        <authorList>
            <person name="Colbourne J.K."/>
            <person name="Pfrender M.E."/>
            <person name="Gilbert D."/>
            <person name="Thomas W.K."/>
            <person name="Tucker A."/>
            <person name="Oakley T.H."/>
            <person name="Tokishita S."/>
            <person name="Aerts A."/>
            <person name="Arnold G.J."/>
            <person name="Basu M.K."/>
            <person name="Bauer D.J."/>
            <person name="Caceres C.E."/>
            <person name="Carmel L."/>
            <person name="Casola C."/>
            <person name="Choi J.H."/>
            <person name="Detter J.C."/>
            <person name="Dong Q."/>
            <person name="Dusheyko S."/>
            <person name="Eads B.D."/>
            <person name="Frohlich T."/>
            <person name="Geiler-Samerotte K.A."/>
            <person name="Gerlach D."/>
            <person name="Hatcher P."/>
            <person name="Jogdeo S."/>
            <person name="Krijgsveld J."/>
            <person name="Kriventseva E.V."/>
            <person name="Kultz D."/>
            <person name="Laforsch C."/>
            <person name="Lindquist E."/>
            <person name="Lopez J."/>
            <person name="Manak J.R."/>
            <person name="Muller J."/>
            <person name="Pangilinan J."/>
            <person name="Patwardhan R.P."/>
            <person name="Pitluck S."/>
            <person name="Pritham E.J."/>
            <person name="Rechtsteiner A."/>
            <person name="Rho M."/>
            <person name="Rogozin I.B."/>
            <person name="Sakarya O."/>
            <person name="Salamov A."/>
            <person name="Schaack S."/>
            <person name="Shapiro H."/>
            <person name="Shiga Y."/>
            <person name="Skalitzky C."/>
            <person name="Smith Z."/>
            <person name="Souvorov A."/>
            <person name="Sung W."/>
            <person name="Tang Z."/>
            <person name="Tsuchiya D."/>
            <person name="Tu H."/>
            <person name="Vos H."/>
            <person name="Wang M."/>
            <person name="Wolf Y.I."/>
            <person name="Yamagata H."/>
            <person name="Yamada T."/>
            <person name="Ye Y."/>
            <person name="Shaw J.R."/>
            <person name="Andrews J."/>
            <person name="Crease T.J."/>
            <person name="Tang H."/>
            <person name="Lucas S.M."/>
            <person name="Robertson H.M."/>
            <person name="Bork P."/>
            <person name="Koonin E.V."/>
            <person name="Zdobnov E.M."/>
            <person name="Grigoriev I.V."/>
            <person name="Lynch M."/>
            <person name="Boore J.L."/>
        </authorList>
    </citation>
    <scope>NUCLEOTIDE SEQUENCE [LARGE SCALE GENOMIC DNA]</scope>
</reference>
<organism evidence="8 9">
    <name type="scientific">Daphnia pulex</name>
    <name type="common">Water flea</name>
    <dbReference type="NCBI Taxonomy" id="6669"/>
    <lineage>
        <taxon>Eukaryota</taxon>
        <taxon>Metazoa</taxon>
        <taxon>Ecdysozoa</taxon>
        <taxon>Arthropoda</taxon>
        <taxon>Crustacea</taxon>
        <taxon>Branchiopoda</taxon>
        <taxon>Diplostraca</taxon>
        <taxon>Cladocera</taxon>
        <taxon>Anomopoda</taxon>
        <taxon>Daphniidae</taxon>
        <taxon>Daphnia</taxon>
    </lineage>
</organism>
<keyword evidence="3 6" id="KW-0732">Signal</keyword>
<dbReference type="HOGENOM" id="CLU_029491_0_0_1"/>
<dbReference type="Gene3D" id="2.60.120.40">
    <property type="match status" value="1"/>
</dbReference>
<evidence type="ECO:0000256" key="5">
    <source>
        <dbReference type="SAM" id="Coils"/>
    </source>
</evidence>
<accession>E9GDH9</accession>
<dbReference type="SUPFAM" id="SSF49842">
    <property type="entry name" value="TNF-like"/>
    <property type="match status" value="1"/>
</dbReference>
<dbReference type="InterPro" id="IPR001073">
    <property type="entry name" value="C1q_dom"/>
</dbReference>
<feature type="domain" description="C1q" evidence="7">
    <location>
        <begin position="351"/>
        <end position="494"/>
    </location>
</feature>
<dbReference type="PROSITE" id="PS50871">
    <property type="entry name" value="C1Q"/>
    <property type="match status" value="1"/>
</dbReference>
<evidence type="ECO:0000256" key="4">
    <source>
        <dbReference type="ARBA" id="ARBA00023119"/>
    </source>
</evidence>
<gene>
    <name evidence="8" type="ORF">DAPPUDRAFT_101475</name>
</gene>
<dbReference type="SMART" id="SM00038">
    <property type="entry name" value="COLFI"/>
    <property type="match status" value="1"/>
</dbReference>
<proteinExistence type="predicted"/>
<evidence type="ECO:0000313" key="8">
    <source>
        <dbReference type="EMBL" id="EFX82473.1"/>
    </source>
</evidence>
<dbReference type="GO" id="GO:0005615">
    <property type="term" value="C:extracellular space"/>
    <property type="evidence" value="ECO:0000318"/>
    <property type="project" value="GO_Central"/>
</dbReference>
<keyword evidence="2" id="KW-0964">Secreted</keyword>
<sequence length="496" mass="54500">MSRFSRIHLSFVLFFCSTCLTAGFSVEEQLHQLRENYVELKHNLELKVVQLEAKVVQLEEKVQHQESILIALQSQQPINSKSVSAISQPSGKIYVLRTCRETRAADPSLGSGMYWIDPDGQGVGDDPIYVFCNMATGSTKISHNTESKTDVGNCADPGCYSKAINYNATMRQIMALVDLSTECHQSIKYDCISAPLEINGIVYSWWNDRNGNPQYFWSGSNSSVHVCQCGLDRNCVESPAVPCNCDSGLPTLLADSGVITVKNLLPITRLNFGRTILEGSSGQYTLGRLECSGQMAVTGMPKSCEDLWWIGHTLSGLYSVMGTAMVENVYCDFTKLPSDAGFQKWMGFADVQSVPTYFLVTKDNGFSSMNISIPYTTEKLNIGGAMDLSSGKFTAPRTGTYFFSFTGLISFPTSSSTVLELGVGIYLNGVEIGRSWDDEANTVIGQEVPVVVQSTVNLQARDQVWMQITAITGGVTMHSVRSFTGWLLQENLSQLL</sequence>
<evidence type="ECO:0000259" key="7">
    <source>
        <dbReference type="PROSITE" id="PS50871"/>
    </source>
</evidence>
<evidence type="ECO:0000256" key="3">
    <source>
        <dbReference type="ARBA" id="ARBA00022729"/>
    </source>
</evidence>
<comment type="subcellular location">
    <subcellularLocation>
        <location evidence="1">Secreted</location>
    </subcellularLocation>
</comment>
<dbReference type="InParanoid" id="E9GDH9"/>
<dbReference type="Pfam" id="PF01410">
    <property type="entry name" value="COLFI"/>
    <property type="match status" value="1"/>
</dbReference>
<dbReference type="eggNOG" id="KOG3516">
    <property type="taxonomic scope" value="Eukaryota"/>
</dbReference>
<keyword evidence="5" id="KW-0175">Coiled coil</keyword>
<dbReference type="InterPro" id="IPR008983">
    <property type="entry name" value="Tumour_necrosis_fac-like_dom"/>
</dbReference>
<dbReference type="Pfam" id="PF00386">
    <property type="entry name" value="C1q"/>
    <property type="match status" value="1"/>
</dbReference>
<protein>
    <recommendedName>
        <fullName evidence="7">C1q domain-containing protein</fullName>
    </recommendedName>
</protein>
<dbReference type="KEGG" id="dpx:DAPPUDRAFT_101475"/>
<evidence type="ECO:0000313" key="9">
    <source>
        <dbReference type="Proteomes" id="UP000000305"/>
    </source>
</evidence>
<dbReference type="Proteomes" id="UP000000305">
    <property type="component" value="Unassembled WGS sequence"/>
</dbReference>
<feature type="coiled-coil region" evidence="5">
    <location>
        <begin position="34"/>
        <end position="75"/>
    </location>
</feature>
<dbReference type="GO" id="GO:0005201">
    <property type="term" value="F:extracellular matrix structural constituent"/>
    <property type="evidence" value="ECO:0007669"/>
    <property type="project" value="InterPro"/>
</dbReference>
<dbReference type="EMBL" id="GL732540">
    <property type="protein sequence ID" value="EFX82473.1"/>
    <property type="molecule type" value="Genomic_DNA"/>
</dbReference>
<dbReference type="InterPro" id="IPR000885">
    <property type="entry name" value="Fib_collagen_C"/>
</dbReference>
<dbReference type="AlphaFoldDB" id="E9GDH9"/>
<dbReference type="NCBIfam" id="NF040941">
    <property type="entry name" value="GGGWT_bact"/>
    <property type="match status" value="1"/>
</dbReference>
<dbReference type="PANTHER" id="PTHR22923:SF62">
    <property type="entry name" value="CVP18"/>
    <property type="match status" value="1"/>
</dbReference>
<evidence type="ECO:0000256" key="1">
    <source>
        <dbReference type="ARBA" id="ARBA00004613"/>
    </source>
</evidence>
<feature type="signal peptide" evidence="6">
    <location>
        <begin position="1"/>
        <end position="23"/>
    </location>
</feature>
<dbReference type="InterPro" id="IPR050822">
    <property type="entry name" value="Cerebellin_Synaptic_Org"/>
</dbReference>
<keyword evidence="4" id="KW-0176">Collagen</keyword>
<name>E9GDH9_DAPPU</name>
<evidence type="ECO:0000256" key="2">
    <source>
        <dbReference type="ARBA" id="ARBA00022525"/>
    </source>
</evidence>
<dbReference type="Gene3D" id="2.60.120.1000">
    <property type="match status" value="1"/>
</dbReference>
<dbReference type="PhylomeDB" id="E9GDH9"/>
<evidence type="ECO:0000256" key="6">
    <source>
        <dbReference type="SAM" id="SignalP"/>
    </source>
</evidence>
<dbReference type="PANTHER" id="PTHR22923">
    <property type="entry name" value="CEREBELLIN-RELATED"/>
    <property type="match status" value="1"/>
</dbReference>
<dbReference type="OrthoDB" id="6339100at2759"/>
<feature type="chain" id="PRO_5003241108" description="C1q domain-containing protein" evidence="6">
    <location>
        <begin position="24"/>
        <end position="496"/>
    </location>
</feature>
<dbReference type="GO" id="GO:0005581">
    <property type="term" value="C:collagen trimer"/>
    <property type="evidence" value="ECO:0007669"/>
    <property type="project" value="UniProtKB-KW"/>
</dbReference>